<proteinExistence type="predicted"/>
<dbReference type="PANTHER" id="PTHR43462">
    <property type="entry name" value="ALANYL-TRNA EDITING PROTEIN"/>
    <property type="match status" value="1"/>
</dbReference>
<keyword evidence="4" id="KW-0862">Zinc</keyword>
<dbReference type="InterPro" id="IPR009000">
    <property type="entry name" value="Transl_B-barrel_sf"/>
</dbReference>
<dbReference type="PANTHER" id="PTHR43462:SF1">
    <property type="entry name" value="ALANYL-TRNA EDITING PROTEIN AARSD1"/>
    <property type="match status" value="1"/>
</dbReference>
<dbReference type="STRING" id="1120996.SAMN02746066_03825"/>
<dbReference type="GO" id="GO:0005737">
    <property type="term" value="C:cytoplasm"/>
    <property type="evidence" value="ECO:0007669"/>
    <property type="project" value="UniProtKB-SubCell"/>
</dbReference>
<reference evidence="7 8" key="1">
    <citation type="submission" date="2016-11" db="EMBL/GenBank/DDBJ databases">
        <authorList>
            <person name="Jaros S."/>
            <person name="Januszkiewicz K."/>
            <person name="Wedrychowicz H."/>
        </authorList>
    </citation>
    <scope>NUCLEOTIDE SEQUENCE [LARGE SCALE GENOMIC DNA]</scope>
    <source>
        <strain evidence="7 8">DSM 15930</strain>
    </source>
</reference>
<dbReference type="InterPro" id="IPR051335">
    <property type="entry name" value="Alanyl-tRNA_Editing_Enzymes"/>
</dbReference>
<dbReference type="InterPro" id="IPR018165">
    <property type="entry name" value="Ala-tRNA-synth_IIc_core"/>
</dbReference>
<protein>
    <submittedName>
        <fullName evidence="7">Alanyl-tRNA synthetase</fullName>
    </submittedName>
</protein>
<dbReference type="SMART" id="SM00863">
    <property type="entry name" value="tRNA_SAD"/>
    <property type="match status" value="1"/>
</dbReference>
<keyword evidence="8" id="KW-1185">Reference proteome</keyword>
<comment type="subcellular location">
    <subcellularLocation>
        <location evidence="2">Cytoplasm</location>
    </subcellularLocation>
</comment>
<keyword evidence="7" id="KW-0030">Aminoacyl-tRNA synthetase</keyword>
<evidence type="ECO:0000313" key="8">
    <source>
        <dbReference type="Proteomes" id="UP000184038"/>
    </source>
</evidence>
<accession>A0A1M7MHX2</accession>
<evidence type="ECO:0000256" key="1">
    <source>
        <dbReference type="ARBA" id="ARBA00001947"/>
    </source>
</evidence>
<dbReference type="Gene3D" id="3.30.980.10">
    <property type="entry name" value="Threonyl-trna Synthetase, Chain A, domain 2"/>
    <property type="match status" value="1"/>
</dbReference>
<dbReference type="Gene3D" id="2.40.30.130">
    <property type="match status" value="1"/>
</dbReference>
<dbReference type="GO" id="GO:0005524">
    <property type="term" value="F:ATP binding"/>
    <property type="evidence" value="ECO:0007669"/>
    <property type="project" value="InterPro"/>
</dbReference>
<evidence type="ECO:0000256" key="5">
    <source>
        <dbReference type="SAM" id="Coils"/>
    </source>
</evidence>
<feature type="coiled-coil region" evidence="5">
    <location>
        <begin position="264"/>
        <end position="291"/>
    </location>
</feature>
<dbReference type="Pfam" id="PF07973">
    <property type="entry name" value="tRNA_SAD"/>
    <property type="match status" value="1"/>
</dbReference>
<dbReference type="PROSITE" id="PS50860">
    <property type="entry name" value="AA_TRNA_LIGASE_II_ALA"/>
    <property type="match status" value="1"/>
</dbReference>
<keyword evidence="5" id="KW-0175">Coiled coil</keyword>
<dbReference type="InterPro" id="IPR012947">
    <property type="entry name" value="tRNA_SAD"/>
</dbReference>
<dbReference type="SUPFAM" id="SSF55186">
    <property type="entry name" value="ThrRS/AlaRS common domain"/>
    <property type="match status" value="1"/>
</dbReference>
<dbReference type="Proteomes" id="UP000184038">
    <property type="component" value="Unassembled WGS sequence"/>
</dbReference>
<dbReference type="GO" id="GO:0002161">
    <property type="term" value="F:aminoacyl-tRNA deacylase activity"/>
    <property type="evidence" value="ECO:0007669"/>
    <property type="project" value="UniProtKB-ARBA"/>
</dbReference>
<dbReference type="Pfam" id="PF01411">
    <property type="entry name" value="tRNA-synt_2c"/>
    <property type="match status" value="1"/>
</dbReference>
<comment type="cofactor">
    <cofactor evidence="1">
        <name>Zn(2+)</name>
        <dbReference type="ChEBI" id="CHEBI:29105"/>
    </cofactor>
</comment>
<dbReference type="InterPro" id="IPR018163">
    <property type="entry name" value="Thr/Ala-tRNA-synth_IIc_edit"/>
</dbReference>
<evidence type="ECO:0000256" key="4">
    <source>
        <dbReference type="ARBA" id="ARBA00022833"/>
    </source>
</evidence>
<dbReference type="SUPFAM" id="SSF50447">
    <property type="entry name" value="Translation proteins"/>
    <property type="match status" value="1"/>
</dbReference>
<evidence type="ECO:0000256" key="3">
    <source>
        <dbReference type="ARBA" id="ARBA00022723"/>
    </source>
</evidence>
<dbReference type="InterPro" id="IPR018164">
    <property type="entry name" value="Ala-tRNA-synth_IIc_N"/>
</dbReference>
<dbReference type="AlphaFoldDB" id="A0A1M7MHX2"/>
<dbReference type="GO" id="GO:0006419">
    <property type="term" value="P:alanyl-tRNA aminoacylation"/>
    <property type="evidence" value="ECO:0007669"/>
    <property type="project" value="InterPro"/>
</dbReference>
<dbReference type="GO" id="GO:0046872">
    <property type="term" value="F:metal ion binding"/>
    <property type="evidence" value="ECO:0007669"/>
    <property type="project" value="UniProtKB-KW"/>
</dbReference>
<feature type="domain" description="Alanyl-transfer RNA synthetases family profile" evidence="6">
    <location>
        <begin position="1"/>
        <end position="241"/>
    </location>
</feature>
<dbReference type="OrthoDB" id="9812949at2"/>
<sequence length="387" mass="42907">MKQTKKLYDLDAYAIEFDAAVLSCEEVQLDQQVIYQVILDQTLFFPEEGGQSPDKGTIQDIPVINVQIQDDVIVHTLEAPLQVGEKVHGCIDWKHRFSNMQQHSGEHIFSGLVNKKFGYDNVGFHLSDQIVTMDFNGVLTAEEAADIEYAANEMILKNIPVQVTFPSKEELSDLNYRSKIEIDGQVRIVTIAGVDVCACCAPHVRRTGEIMMLKILNMQNYKGGVRISILCGFRALEEYRQKTVILSELTSSLSANQDSLVEAVTKLKNVNQSLKTEVAVAKQELMEAKLEAVPKDQVNVYLFEDNLDAQVMRNAVNQLVTEHSGICGIFTGDDEEGYRFNIGSRTEDARSIATILREKLGAKGGGSAAMVQGSVIAKKEMILALIS</sequence>
<dbReference type="RefSeq" id="WP_073290331.1">
    <property type="nucleotide sequence ID" value="NZ_FRCP01000021.1"/>
</dbReference>
<dbReference type="GO" id="GO:0003676">
    <property type="term" value="F:nucleic acid binding"/>
    <property type="evidence" value="ECO:0007669"/>
    <property type="project" value="InterPro"/>
</dbReference>
<evidence type="ECO:0000256" key="2">
    <source>
        <dbReference type="ARBA" id="ARBA00004496"/>
    </source>
</evidence>
<evidence type="ECO:0000313" key="7">
    <source>
        <dbReference type="EMBL" id="SHM90411.1"/>
    </source>
</evidence>
<keyword evidence="3" id="KW-0479">Metal-binding</keyword>
<name>A0A1M7MHX2_9FIRM</name>
<dbReference type="EMBL" id="FRCP01000021">
    <property type="protein sequence ID" value="SHM90411.1"/>
    <property type="molecule type" value="Genomic_DNA"/>
</dbReference>
<dbReference type="GO" id="GO:0004813">
    <property type="term" value="F:alanine-tRNA ligase activity"/>
    <property type="evidence" value="ECO:0007669"/>
    <property type="project" value="InterPro"/>
</dbReference>
<keyword evidence="7" id="KW-0436">Ligase</keyword>
<organism evidence="7 8">
    <name type="scientific">Anaerosporobacter mobilis DSM 15930</name>
    <dbReference type="NCBI Taxonomy" id="1120996"/>
    <lineage>
        <taxon>Bacteria</taxon>
        <taxon>Bacillati</taxon>
        <taxon>Bacillota</taxon>
        <taxon>Clostridia</taxon>
        <taxon>Lachnospirales</taxon>
        <taxon>Lachnospiraceae</taxon>
        <taxon>Anaerosporobacter</taxon>
    </lineage>
</organism>
<gene>
    <name evidence="7" type="ORF">SAMN02746066_03825</name>
</gene>
<evidence type="ECO:0000259" key="6">
    <source>
        <dbReference type="PROSITE" id="PS50860"/>
    </source>
</evidence>